<gene>
    <name evidence="4" type="ORF">H920_01484</name>
</gene>
<dbReference type="PRINTS" id="PR01173">
    <property type="entry name" value="ODORANTBNDNG"/>
</dbReference>
<dbReference type="InterPro" id="IPR002448">
    <property type="entry name" value="OBP-like"/>
</dbReference>
<dbReference type="InterPro" id="IPR000566">
    <property type="entry name" value="Lipocln_cytosolic_FA-bd_dom"/>
</dbReference>
<evidence type="ECO:0000313" key="4">
    <source>
        <dbReference type="EMBL" id="KFO37103.1"/>
    </source>
</evidence>
<protein>
    <submittedName>
        <fullName evidence="4">Odorant-binding protein</fullName>
    </submittedName>
</protein>
<dbReference type="Pfam" id="PF00061">
    <property type="entry name" value="Lipocalin"/>
    <property type="match status" value="1"/>
</dbReference>
<keyword evidence="2" id="KW-0964">Secreted</keyword>
<dbReference type="AlphaFoldDB" id="A0A091E319"/>
<keyword evidence="5" id="KW-1185">Reference proteome</keyword>
<comment type="subcellular location">
    <subcellularLocation>
        <location evidence="1">Secreted</location>
    </subcellularLocation>
</comment>
<organism evidence="4 5">
    <name type="scientific">Fukomys damarensis</name>
    <name type="common">Damaraland mole rat</name>
    <name type="synonym">Cryptomys damarensis</name>
    <dbReference type="NCBI Taxonomy" id="885580"/>
    <lineage>
        <taxon>Eukaryota</taxon>
        <taxon>Metazoa</taxon>
        <taxon>Chordata</taxon>
        <taxon>Craniata</taxon>
        <taxon>Vertebrata</taxon>
        <taxon>Euteleostomi</taxon>
        <taxon>Mammalia</taxon>
        <taxon>Eutheria</taxon>
        <taxon>Euarchontoglires</taxon>
        <taxon>Glires</taxon>
        <taxon>Rodentia</taxon>
        <taxon>Hystricomorpha</taxon>
        <taxon>Bathyergidae</taxon>
        <taxon>Fukomys</taxon>
    </lineage>
</organism>
<accession>A0A091E319</accession>
<sequence length="166" mass="18560">MHDTFQLEQVIRQLSLSLKQNKIKQNESQGLPQRLLVIDGDWRTIYIAADNVEKIEEGGELRGYFRHMECQDGCGNISITFYVKKDGVCQEFTVVGVKDEARGVYVAEYAPPRMSLKALPLLPAHLPILLASALQQILIPTLQGRGESLQNCSAQSQGRWDECVGS</sequence>
<evidence type="ECO:0000259" key="3">
    <source>
        <dbReference type="Pfam" id="PF00061"/>
    </source>
</evidence>
<evidence type="ECO:0000256" key="2">
    <source>
        <dbReference type="ARBA" id="ARBA00022525"/>
    </source>
</evidence>
<dbReference type="SUPFAM" id="SSF50814">
    <property type="entry name" value="Lipocalins"/>
    <property type="match status" value="1"/>
</dbReference>
<dbReference type="InterPro" id="IPR012674">
    <property type="entry name" value="Calycin"/>
</dbReference>
<dbReference type="EMBL" id="KN121103">
    <property type="protein sequence ID" value="KFO37103.1"/>
    <property type="molecule type" value="Genomic_DNA"/>
</dbReference>
<feature type="domain" description="Lipocalin/cytosolic fatty-acid binding" evidence="3">
    <location>
        <begin position="40"/>
        <end position="109"/>
    </location>
</feature>
<dbReference type="GO" id="GO:0005576">
    <property type="term" value="C:extracellular region"/>
    <property type="evidence" value="ECO:0007669"/>
    <property type="project" value="UniProtKB-SubCell"/>
</dbReference>
<evidence type="ECO:0000313" key="5">
    <source>
        <dbReference type="Proteomes" id="UP000028990"/>
    </source>
</evidence>
<name>A0A091E319_FUKDA</name>
<dbReference type="Proteomes" id="UP000028990">
    <property type="component" value="Unassembled WGS sequence"/>
</dbReference>
<reference evidence="4 5" key="1">
    <citation type="submission" date="2013-11" db="EMBL/GenBank/DDBJ databases">
        <title>The Damaraland mole rat (Fukomys damarensis) genome and evolution of African mole rats.</title>
        <authorList>
            <person name="Gladyshev V.N."/>
            <person name="Fang X."/>
        </authorList>
    </citation>
    <scope>NUCLEOTIDE SEQUENCE [LARGE SCALE GENOMIC DNA]</scope>
    <source>
        <tissue evidence="4">Liver</tissue>
    </source>
</reference>
<evidence type="ECO:0000256" key="1">
    <source>
        <dbReference type="ARBA" id="ARBA00004613"/>
    </source>
</evidence>
<proteinExistence type="predicted"/>
<dbReference type="Gene3D" id="2.40.128.20">
    <property type="match status" value="1"/>
</dbReference>